<feature type="region of interest" description="Disordered" evidence="1">
    <location>
        <begin position="35"/>
        <end position="57"/>
    </location>
</feature>
<proteinExistence type="predicted"/>
<accession>A0ABP1FMK7</accession>
<comment type="caution">
    <text evidence="3">The sequence shown here is derived from an EMBL/GenBank/DDBJ whole genome shotgun (WGS) entry which is preliminary data.</text>
</comment>
<dbReference type="InterPro" id="IPR004331">
    <property type="entry name" value="SPX_dom"/>
</dbReference>
<protein>
    <submittedName>
        <fullName evidence="3">G2401 protein</fullName>
    </submittedName>
</protein>
<evidence type="ECO:0000259" key="2">
    <source>
        <dbReference type="PROSITE" id="PS51382"/>
    </source>
</evidence>
<feature type="region of interest" description="Disordered" evidence="1">
    <location>
        <begin position="215"/>
        <end position="306"/>
    </location>
</feature>
<dbReference type="Proteomes" id="UP001497392">
    <property type="component" value="Unassembled WGS sequence"/>
</dbReference>
<feature type="compositionally biased region" description="Basic and acidic residues" evidence="1">
    <location>
        <begin position="220"/>
        <end position="240"/>
    </location>
</feature>
<dbReference type="PANTHER" id="PTHR45978:SF7">
    <property type="entry name" value="SPX DOMAIN-CONTAINING PROTEIN 4"/>
    <property type="match status" value="1"/>
</dbReference>
<evidence type="ECO:0000256" key="1">
    <source>
        <dbReference type="SAM" id="MobiDB-lite"/>
    </source>
</evidence>
<keyword evidence="4" id="KW-1185">Reference proteome</keyword>
<reference evidence="3 4" key="1">
    <citation type="submission" date="2024-06" db="EMBL/GenBank/DDBJ databases">
        <authorList>
            <person name="Kraege A."/>
            <person name="Thomma B."/>
        </authorList>
    </citation>
    <scope>NUCLEOTIDE SEQUENCE [LARGE SCALE GENOMIC DNA]</scope>
</reference>
<dbReference type="EMBL" id="CAXHTA020000003">
    <property type="protein sequence ID" value="CAL5220394.1"/>
    <property type="molecule type" value="Genomic_DNA"/>
</dbReference>
<dbReference type="PROSITE" id="PS51382">
    <property type="entry name" value="SPX"/>
    <property type="match status" value="1"/>
</dbReference>
<feature type="domain" description="SPX" evidence="2">
    <location>
        <begin position="1"/>
        <end position="186"/>
    </location>
</feature>
<dbReference type="Pfam" id="PF03105">
    <property type="entry name" value="SPX"/>
    <property type="match status" value="2"/>
</dbReference>
<sequence length="306" mass="33992">MKFGKLLQSRAEELRSTGLTEHFLRYKALKKTLKQISKEEDQQTEAQNGDAVADDDPEIGHAFQSLEHASDKLEPQHNSSSSQESKSLTDAERSFIDTLKQDLQQFNDFFIEKEEECIIRTQAYEEQLAKAQPGTSMSKLRSAFVDLHGEMVLLLHWSMLNYAAVVKILKKHDKNSGVVLRAPFLASVLKQPFYSTERITELVKDVEQDLQKLLGEEQESESKDAAHEEAAEEKPKEDLSKAAPLLKRTHAALEMWKEMGDKASTPSTVAPSGKAAKTGAQQTPGARLADSAEPSKAPPTAEVCAK</sequence>
<evidence type="ECO:0000313" key="3">
    <source>
        <dbReference type="EMBL" id="CAL5220394.1"/>
    </source>
</evidence>
<gene>
    <name evidence="3" type="primary">g2401</name>
    <name evidence="3" type="ORF">VP750_LOCUS2053</name>
</gene>
<dbReference type="InterPro" id="IPR031142">
    <property type="entry name" value="SPX_prot"/>
</dbReference>
<organism evidence="3 4">
    <name type="scientific">Coccomyxa viridis</name>
    <dbReference type="NCBI Taxonomy" id="1274662"/>
    <lineage>
        <taxon>Eukaryota</taxon>
        <taxon>Viridiplantae</taxon>
        <taxon>Chlorophyta</taxon>
        <taxon>core chlorophytes</taxon>
        <taxon>Trebouxiophyceae</taxon>
        <taxon>Trebouxiophyceae incertae sedis</taxon>
        <taxon>Coccomyxaceae</taxon>
        <taxon>Coccomyxa</taxon>
    </lineage>
</organism>
<name>A0ABP1FMK7_9CHLO</name>
<evidence type="ECO:0000313" key="4">
    <source>
        <dbReference type="Proteomes" id="UP001497392"/>
    </source>
</evidence>
<dbReference type="PANTHER" id="PTHR45978">
    <property type="entry name" value="SPX DOMAIN-CONTAINING PROTEIN 3"/>
    <property type="match status" value="1"/>
</dbReference>